<evidence type="ECO:0000313" key="3">
    <source>
        <dbReference type="Proteomes" id="UP000597762"/>
    </source>
</evidence>
<evidence type="ECO:0000259" key="1">
    <source>
        <dbReference type="PROSITE" id="PS50213"/>
    </source>
</evidence>
<dbReference type="Proteomes" id="UP000597762">
    <property type="component" value="Unassembled WGS sequence"/>
</dbReference>
<dbReference type="AlphaFoldDB" id="A0A812AIR1"/>
<dbReference type="PANTHER" id="PTHR10900">
    <property type="entry name" value="PERIOSTIN-RELATED"/>
    <property type="match status" value="1"/>
</dbReference>
<dbReference type="SUPFAM" id="SSF82153">
    <property type="entry name" value="FAS1 domain"/>
    <property type="match status" value="2"/>
</dbReference>
<accession>A0A812AIR1</accession>
<gene>
    <name evidence="2" type="ORF">SPHA_106</name>
</gene>
<dbReference type="Pfam" id="PF02469">
    <property type="entry name" value="Fasciclin"/>
    <property type="match status" value="2"/>
</dbReference>
<dbReference type="GO" id="GO:0005615">
    <property type="term" value="C:extracellular space"/>
    <property type="evidence" value="ECO:0007669"/>
    <property type="project" value="TreeGrafter"/>
</dbReference>
<dbReference type="EMBL" id="CAHIKZ030000001">
    <property type="protein sequence ID" value="CAE1137508.1"/>
    <property type="molecule type" value="Genomic_DNA"/>
</dbReference>
<proteinExistence type="predicted"/>
<dbReference type="InterPro" id="IPR000782">
    <property type="entry name" value="FAS1_domain"/>
</dbReference>
<dbReference type="InterPro" id="IPR050904">
    <property type="entry name" value="Adhesion/Biosynth-related"/>
</dbReference>
<dbReference type="GO" id="GO:0031012">
    <property type="term" value="C:extracellular matrix"/>
    <property type="evidence" value="ECO:0007669"/>
    <property type="project" value="TreeGrafter"/>
</dbReference>
<sequence length="340" mass="37827">MSSISGFWTDLGFNNEVLKDSCPDNEETVKRQEASLLKVYRSRTKNKRTAYDIIKDLGATEFLKIASTLHLDSILKNPNANVTVFVPSNDAMLVISPSMCSNLTSMNMIMRFHLAKGLIHSSDIRENGMLVTLAKWGQATAKYHLNIKTNIYKSNHSKIISVSGAKIMKPNHDGNGTVVHLVNKALYPLPITTAYYTIFNYGNFSILKTFIAKSYTLLRVLSDLDRFLTFLAPTDQAFKKLPADTFKKLENDVQLLTKVFVNHIASKMYYTVGITANFTAKGVSGNKILLKKIQNKFNVTVNNVTGQLSFPDISTMNGVIHGIDTVLYNSNPKSAIDIIG</sequence>
<evidence type="ECO:0000313" key="2">
    <source>
        <dbReference type="EMBL" id="CAE1137508.1"/>
    </source>
</evidence>
<dbReference type="GO" id="GO:0050839">
    <property type="term" value="F:cell adhesion molecule binding"/>
    <property type="evidence" value="ECO:0007669"/>
    <property type="project" value="TreeGrafter"/>
</dbReference>
<dbReference type="GO" id="GO:0007155">
    <property type="term" value="P:cell adhesion"/>
    <property type="evidence" value="ECO:0007669"/>
    <property type="project" value="TreeGrafter"/>
</dbReference>
<keyword evidence="3" id="KW-1185">Reference proteome</keyword>
<dbReference type="GO" id="GO:0030198">
    <property type="term" value="P:extracellular matrix organization"/>
    <property type="evidence" value="ECO:0007669"/>
    <property type="project" value="TreeGrafter"/>
</dbReference>
<reference evidence="2" key="1">
    <citation type="submission" date="2021-01" db="EMBL/GenBank/DDBJ databases">
        <authorList>
            <person name="Li R."/>
            <person name="Bekaert M."/>
        </authorList>
    </citation>
    <scope>NUCLEOTIDE SEQUENCE</scope>
    <source>
        <strain evidence="2">Farmed</strain>
    </source>
</reference>
<name>A0A812AIR1_ACAPH</name>
<protein>
    <recommendedName>
        <fullName evidence="1">FAS1 domain-containing protein</fullName>
    </recommendedName>
</protein>
<feature type="domain" description="FAS1" evidence="1">
    <location>
        <begin position="46"/>
        <end position="186"/>
    </location>
</feature>
<dbReference type="PROSITE" id="PS50213">
    <property type="entry name" value="FAS1"/>
    <property type="match status" value="2"/>
</dbReference>
<comment type="caution">
    <text evidence="2">The sequence shown here is derived from an EMBL/GenBank/DDBJ whole genome shotgun (WGS) entry which is preliminary data.</text>
</comment>
<organism evidence="2 3">
    <name type="scientific">Acanthosepion pharaonis</name>
    <name type="common">Pharaoh cuttlefish</name>
    <name type="synonym">Sepia pharaonis</name>
    <dbReference type="NCBI Taxonomy" id="158019"/>
    <lineage>
        <taxon>Eukaryota</taxon>
        <taxon>Metazoa</taxon>
        <taxon>Spiralia</taxon>
        <taxon>Lophotrochozoa</taxon>
        <taxon>Mollusca</taxon>
        <taxon>Cephalopoda</taxon>
        <taxon>Coleoidea</taxon>
        <taxon>Decapodiformes</taxon>
        <taxon>Sepiida</taxon>
        <taxon>Sepiina</taxon>
        <taxon>Sepiidae</taxon>
        <taxon>Acanthosepion</taxon>
    </lineage>
</organism>
<dbReference type="InterPro" id="IPR036378">
    <property type="entry name" value="FAS1_dom_sf"/>
</dbReference>
<feature type="domain" description="FAS1" evidence="1">
    <location>
        <begin position="191"/>
        <end position="327"/>
    </location>
</feature>
<dbReference type="PANTHER" id="PTHR10900:SF124">
    <property type="entry name" value="FI05614P"/>
    <property type="match status" value="1"/>
</dbReference>
<dbReference type="Gene3D" id="2.30.180.10">
    <property type="entry name" value="FAS1 domain"/>
    <property type="match status" value="2"/>
</dbReference>
<dbReference type="SMART" id="SM00554">
    <property type="entry name" value="FAS1"/>
    <property type="match status" value="2"/>
</dbReference>
<dbReference type="OrthoDB" id="286301at2759"/>